<feature type="signal peptide" evidence="1">
    <location>
        <begin position="1"/>
        <end position="22"/>
    </location>
</feature>
<gene>
    <name evidence="2" type="ORF">BCS90_00570</name>
</gene>
<organism evidence="2">
    <name type="scientific">Vibrio cyclitrophicus</name>
    <dbReference type="NCBI Taxonomy" id="47951"/>
    <lineage>
        <taxon>Bacteria</taxon>
        <taxon>Pseudomonadati</taxon>
        <taxon>Pseudomonadota</taxon>
        <taxon>Gammaproteobacteria</taxon>
        <taxon>Vibrionales</taxon>
        <taxon>Vibrionaceae</taxon>
        <taxon>Vibrio</taxon>
    </lineage>
</organism>
<keyword evidence="1" id="KW-0732">Signal</keyword>
<sequence length="180" mass="18522">MKKITALSLVIMSALTSQVAFADATAVLTWNGQVGANLADNDYMITGNNGSTSADAFKGAFLDIQPNATFDSEHIVLEMRANSGDATSPVAGDLWSGGTVTWTLDNVVADIDGVDLQAQTGGALPIVVSINGENVSKGASYSDTSFNRIGVKVSNQQALDPSVVAGRDIVVEVNLSATAA</sequence>
<reference evidence="2" key="1">
    <citation type="submission" date="2016-07" db="EMBL/GenBank/DDBJ databases">
        <authorList>
            <person name="Kauffman K."/>
            <person name="Arevalo P."/>
            <person name="Polz M.F."/>
        </authorList>
    </citation>
    <scope>NUCLEOTIDE SEQUENCE</scope>
    <source>
        <strain evidence="2">10N.222.46.E12</strain>
    </source>
</reference>
<reference evidence="2" key="2">
    <citation type="journal article" date="2018" name="Nature">
        <title>A major lineage of non-tailed dsDNA viruses as unrecognized killers of marine bacteria.</title>
        <authorList>
            <person name="Kauffman K.M."/>
            <person name="Hussain F.A."/>
            <person name="Yang J."/>
            <person name="Arevalo P."/>
            <person name="Brown J.M."/>
            <person name="Chang W.K."/>
            <person name="VanInsberghe D."/>
            <person name="Elsherbini J."/>
            <person name="Sharma R.S."/>
            <person name="Cutler M.B."/>
            <person name="Kelly L."/>
            <person name="Polz M.F."/>
        </authorList>
    </citation>
    <scope>NUCLEOTIDE SEQUENCE</scope>
    <source>
        <strain evidence="2">10N.222.46.E12</strain>
    </source>
</reference>
<evidence type="ECO:0008006" key="3">
    <source>
        <dbReference type="Google" id="ProtNLM"/>
    </source>
</evidence>
<accession>A0A7Z1S1M1</accession>
<protein>
    <recommendedName>
        <fullName evidence="3">Lipid/polyisoprenoid-binding YceI-like domain-containing protein</fullName>
    </recommendedName>
</protein>
<proteinExistence type="predicted"/>
<name>A0A7Z1S1M1_9VIBR</name>
<evidence type="ECO:0000256" key="1">
    <source>
        <dbReference type="SAM" id="SignalP"/>
    </source>
</evidence>
<dbReference type="EMBL" id="MDBS01000023">
    <property type="protein sequence ID" value="PMP29940.1"/>
    <property type="molecule type" value="Genomic_DNA"/>
</dbReference>
<comment type="caution">
    <text evidence="2">The sequence shown here is derived from an EMBL/GenBank/DDBJ whole genome shotgun (WGS) entry which is preliminary data.</text>
</comment>
<feature type="chain" id="PRO_5031526459" description="Lipid/polyisoprenoid-binding YceI-like domain-containing protein" evidence="1">
    <location>
        <begin position="23"/>
        <end position="180"/>
    </location>
</feature>
<dbReference type="AlphaFoldDB" id="A0A7Z1S1M1"/>
<evidence type="ECO:0000313" key="2">
    <source>
        <dbReference type="EMBL" id="PMP29940.1"/>
    </source>
</evidence>